<evidence type="ECO:0000259" key="3">
    <source>
        <dbReference type="PROSITE" id="PS50106"/>
    </source>
</evidence>
<keyword evidence="4" id="KW-0378">Hydrolase</keyword>
<protein>
    <submittedName>
        <fullName evidence="4">Serine endoprotease</fullName>
    </submittedName>
</protein>
<feature type="region of interest" description="Disordered" evidence="1">
    <location>
        <begin position="28"/>
        <end position="51"/>
    </location>
</feature>
<dbReference type="KEGG" id="amuc:Pan181_13380"/>
<feature type="chain" id="PRO_5022220579" evidence="2">
    <location>
        <begin position="24"/>
        <end position="352"/>
    </location>
</feature>
<sequence length="352" mass="38581" precursor="true">MRESLVALTLTFALALLIPGALAAEPAPPVTSTSESLADQPQQPAPPTEAELESWLAGLDANKYAQREAATDALGEAGAVAVPYLRRAALGDSLEAADRAVWILKKFAESTDEQLKLDALTVLADTERFPGIVREAELALAEIYEQLCQTHLEELGAEFTIEQGGVNLVNLDAEVIKVNTNREQWKGTVDDVMMLAKLRQVAMLRVACSELKDEHVRQLAGIEGLEIIELVETKTSIACVDELKQTHPQLRVRLKNRTMLGVKLSDLGAPTVRTIYPDKPAAKAGMRTGDVILKFDGHDILTFDELTTRISQHQPGDKVEIVVDREGSEETLIAELEQVDWSKDDPLSEEDE</sequence>
<evidence type="ECO:0000256" key="2">
    <source>
        <dbReference type="SAM" id="SignalP"/>
    </source>
</evidence>
<dbReference type="Pfam" id="PF13180">
    <property type="entry name" value="PDZ_2"/>
    <property type="match status" value="1"/>
</dbReference>
<evidence type="ECO:0000313" key="5">
    <source>
        <dbReference type="Proteomes" id="UP000315750"/>
    </source>
</evidence>
<feature type="signal peptide" evidence="2">
    <location>
        <begin position="1"/>
        <end position="23"/>
    </location>
</feature>
<keyword evidence="2" id="KW-0732">Signal</keyword>
<accession>A0A518AK91</accession>
<dbReference type="InterPro" id="IPR001478">
    <property type="entry name" value="PDZ"/>
</dbReference>
<proteinExistence type="predicted"/>
<dbReference type="InterPro" id="IPR036034">
    <property type="entry name" value="PDZ_sf"/>
</dbReference>
<evidence type="ECO:0000313" key="4">
    <source>
        <dbReference type="EMBL" id="QDU55152.1"/>
    </source>
</evidence>
<dbReference type="SUPFAM" id="SSF50156">
    <property type="entry name" value="PDZ domain-like"/>
    <property type="match status" value="1"/>
</dbReference>
<dbReference type="EMBL" id="CP036278">
    <property type="protein sequence ID" value="QDU55152.1"/>
    <property type="molecule type" value="Genomic_DNA"/>
</dbReference>
<dbReference type="AlphaFoldDB" id="A0A518AK91"/>
<organism evidence="4 5">
    <name type="scientific">Aeoliella mucimassa</name>
    <dbReference type="NCBI Taxonomy" id="2527972"/>
    <lineage>
        <taxon>Bacteria</taxon>
        <taxon>Pseudomonadati</taxon>
        <taxon>Planctomycetota</taxon>
        <taxon>Planctomycetia</taxon>
        <taxon>Pirellulales</taxon>
        <taxon>Lacipirellulaceae</taxon>
        <taxon>Aeoliella</taxon>
    </lineage>
</organism>
<name>A0A518AK91_9BACT</name>
<gene>
    <name evidence="4" type="ORF">Pan181_13380</name>
</gene>
<dbReference type="Proteomes" id="UP000315750">
    <property type="component" value="Chromosome"/>
</dbReference>
<reference evidence="4 5" key="1">
    <citation type="submission" date="2019-02" db="EMBL/GenBank/DDBJ databases">
        <title>Deep-cultivation of Planctomycetes and their phenomic and genomic characterization uncovers novel biology.</title>
        <authorList>
            <person name="Wiegand S."/>
            <person name="Jogler M."/>
            <person name="Boedeker C."/>
            <person name="Pinto D."/>
            <person name="Vollmers J."/>
            <person name="Rivas-Marin E."/>
            <person name="Kohn T."/>
            <person name="Peeters S.H."/>
            <person name="Heuer A."/>
            <person name="Rast P."/>
            <person name="Oberbeckmann S."/>
            <person name="Bunk B."/>
            <person name="Jeske O."/>
            <person name="Meyerdierks A."/>
            <person name="Storesund J.E."/>
            <person name="Kallscheuer N."/>
            <person name="Luecker S."/>
            <person name="Lage O.M."/>
            <person name="Pohl T."/>
            <person name="Merkel B.J."/>
            <person name="Hornburger P."/>
            <person name="Mueller R.-W."/>
            <person name="Bruemmer F."/>
            <person name="Labrenz M."/>
            <person name="Spormann A.M."/>
            <person name="Op den Camp H."/>
            <person name="Overmann J."/>
            <person name="Amann R."/>
            <person name="Jetten M.S.M."/>
            <person name="Mascher T."/>
            <person name="Medema M.H."/>
            <person name="Devos D.P."/>
            <person name="Kaster A.-K."/>
            <person name="Ovreas L."/>
            <person name="Rohde M."/>
            <person name="Galperin M.Y."/>
            <person name="Jogler C."/>
        </authorList>
    </citation>
    <scope>NUCLEOTIDE SEQUENCE [LARGE SCALE GENOMIC DNA]</scope>
    <source>
        <strain evidence="4 5">Pan181</strain>
    </source>
</reference>
<evidence type="ECO:0000256" key="1">
    <source>
        <dbReference type="SAM" id="MobiDB-lite"/>
    </source>
</evidence>
<keyword evidence="4" id="KW-0645">Protease</keyword>
<dbReference type="GO" id="GO:0008233">
    <property type="term" value="F:peptidase activity"/>
    <property type="evidence" value="ECO:0007669"/>
    <property type="project" value="UniProtKB-KW"/>
</dbReference>
<keyword evidence="5" id="KW-1185">Reference proteome</keyword>
<dbReference type="Gene3D" id="2.30.42.10">
    <property type="match status" value="1"/>
</dbReference>
<dbReference type="GO" id="GO:0006508">
    <property type="term" value="P:proteolysis"/>
    <property type="evidence" value="ECO:0007669"/>
    <property type="project" value="UniProtKB-KW"/>
</dbReference>
<dbReference type="SMART" id="SM00228">
    <property type="entry name" value="PDZ"/>
    <property type="match status" value="1"/>
</dbReference>
<dbReference type="PROSITE" id="PS50106">
    <property type="entry name" value="PDZ"/>
    <property type="match status" value="1"/>
</dbReference>
<feature type="domain" description="PDZ" evidence="3">
    <location>
        <begin position="249"/>
        <end position="327"/>
    </location>
</feature>